<dbReference type="Gene3D" id="3.40.50.150">
    <property type="entry name" value="Vaccinia Virus protein VP39"/>
    <property type="match status" value="1"/>
</dbReference>
<gene>
    <name evidence="1" type="ORF">F5Z01DRAFT_474590</name>
</gene>
<evidence type="ECO:0000313" key="2">
    <source>
        <dbReference type="Proteomes" id="UP000887229"/>
    </source>
</evidence>
<accession>A0A9P7ZD81</accession>
<dbReference type="AlphaFoldDB" id="A0A9P7ZD81"/>
<keyword evidence="2" id="KW-1185">Reference proteome</keyword>
<dbReference type="InterPro" id="IPR029063">
    <property type="entry name" value="SAM-dependent_MTases_sf"/>
</dbReference>
<sequence>MRRNYAFFRLAGNKFRDSCIPGKVRILCAGSGAVDWGRQIAVENPLSMVVILEKEPFSSHLPRNCTVEEGDIIEYPRKGWDYVFIRNYRVVTDWTQYFSHLHSITEPGGRIELVDVDDAPEAICTCAQQPTDWTRAKSKKCGICLRYPSVQTRRNMLGVSGFSDLAVVYHNRPRRAQRKAVVSSVAIMGKAYHRVGINFLEEMWY</sequence>
<organism evidence="1 2">
    <name type="scientific">Emericellopsis atlantica</name>
    <dbReference type="NCBI Taxonomy" id="2614577"/>
    <lineage>
        <taxon>Eukaryota</taxon>
        <taxon>Fungi</taxon>
        <taxon>Dikarya</taxon>
        <taxon>Ascomycota</taxon>
        <taxon>Pezizomycotina</taxon>
        <taxon>Sordariomycetes</taxon>
        <taxon>Hypocreomycetidae</taxon>
        <taxon>Hypocreales</taxon>
        <taxon>Bionectriaceae</taxon>
        <taxon>Emericellopsis</taxon>
    </lineage>
</organism>
<dbReference type="RefSeq" id="XP_046113515.1">
    <property type="nucleotide sequence ID" value="XM_046260025.1"/>
</dbReference>
<dbReference type="EMBL" id="MU251300">
    <property type="protein sequence ID" value="KAG9249591.1"/>
    <property type="molecule type" value="Genomic_DNA"/>
</dbReference>
<dbReference type="SUPFAM" id="SSF53335">
    <property type="entry name" value="S-adenosyl-L-methionine-dependent methyltransferases"/>
    <property type="match status" value="1"/>
</dbReference>
<evidence type="ECO:0000313" key="1">
    <source>
        <dbReference type="EMBL" id="KAG9249591.1"/>
    </source>
</evidence>
<dbReference type="Proteomes" id="UP000887229">
    <property type="component" value="Unassembled WGS sequence"/>
</dbReference>
<comment type="caution">
    <text evidence="1">The sequence shown here is derived from an EMBL/GenBank/DDBJ whole genome shotgun (WGS) entry which is preliminary data.</text>
</comment>
<name>A0A9P7ZD81_9HYPO</name>
<reference evidence="1" key="1">
    <citation type="journal article" date="2021" name="IMA Fungus">
        <title>Genomic characterization of three marine fungi, including Emericellopsis atlantica sp. nov. with signatures of a generalist lifestyle and marine biomass degradation.</title>
        <authorList>
            <person name="Hagestad O.C."/>
            <person name="Hou L."/>
            <person name="Andersen J.H."/>
            <person name="Hansen E.H."/>
            <person name="Altermark B."/>
            <person name="Li C."/>
            <person name="Kuhnert E."/>
            <person name="Cox R.J."/>
            <person name="Crous P.W."/>
            <person name="Spatafora J.W."/>
            <person name="Lail K."/>
            <person name="Amirebrahimi M."/>
            <person name="Lipzen A."/>
            <person name="Pangilinan J."/>
            <person name="Andreopoulos W."/>
            <person name="Hayes R.D."/>
            <person name="Ng V."/>
            <person name="Grigoriev I.V."/>
            <person name="Jackson S.A."/>
            <person name="Sutton T.D.S."/>
            <person name="Dobson A.D.W."/>
            <person name="Rama T."/>
        </authorList>
    </citation>
    <scope>NUCLEOTIDE SEQUENCE</scope>
    <source>
        <strain evidence="1">TS7</strain>
    </source>
</reference>
<proteinExistence type="predicted"/>
<dbReference type="OrthoDB" id="10017101at2759"/>
<dbReference type="GeneID" id="70290928"/>
<protein>
    <submittedName>
        <fullName evidence="1">Uncharacterized protein</fullName>
    </submittedName>
</protein>